<feature type="region of interest" description="Disordered" evidence="1">
    <location>
        <begin position="211"/>
        <end position="265"/>
    </location>
</feature>
<dbReference type="SUPFAM" id="SSF57850">
    <property type="entry name" value="RING/U-box"/>
    <property type="match status" value="1"/>
</dbReference>
<feature type="compositionally biased region" description="Basic and acidic residues" evidence="1">
    <location>
        <begin position="217"/>
        <end position="233"/>
    </location>
</feature>
<feature type="compositionally biased region" description="Basic residues" evidence="1">
    <location>
        <begin position="255"/>
        <end position="265"/>
    </location>
</feature>
<feature type="compositionally biased region" description="Basic and acidic residues" evidence="1">
    <location>
        <begin position="242"/>
        <end position="254"/>
    </location>
</feature>
<proteinExistence type="predicted"/>
<evidence type="ECO:0000256" key="1">
    <source>
        <dbReference type="SAM" id="MobiDB-lite"/>
    </source>
</evidence>
<gene>
    <name evidence="2" type="ORF">EJ06DRAFT_555240</name>
</gene>
<dbReference type="Proteomes" id="UP000799640">
    <property type="component" value="Unassembled WGS sequence"/>
</dbReference>
<dbReference type="EMBL" id="ML996691">
    <property type="protein sequence ID" value="KAF2402638.1"/>
    <property type="molecule type" value="Genomic_DNA"/>
</dbReference>
<protein>
    <submittedName>
        <fullName evidence="2">Uncharacterized protein</fullName>
    </submittedName>
</protein>
<keyword evidence="3" id="KW-1185">Reference proteome</keyword>
<organism evidence="2 3">
    <name type="scientific">Trichodelitschia bisporula</name>
    <dbReference type="NCBI Taxonomy" id="703511"/>
    <lineage>
        <taxon>Eukaryota</taxon>
        <taxon>Fungi</taxon>
        <taxon>Dikarya</taxon>
        <taxon>Ascomycota</taxon>
        <taxon>Pezizomycotina</taxon>
        <taxon>Dothideomycetes</taxon>
        <taxon>Dothideomycetes incertae sedis</taxon>
        <taxon>Phaeotrichales</taxon>
        <taxon>Phaeotrichaceae</taxon>
        <taxon>Trichodelitschia</taxon>
    </lineage>
</organism>
<dbReference type="AlphaFoldDB" id="A0A6G1I2W6"/>
<name>A0A6G1I2W6_9PEZI</name>
<accession>A0A6G1I2W6</accession>
<sequence length="265" mass="32060">MSDSFLRCNPNFPSGWEHLQNRRRLPENLEPRDENRRKKEADFELERRAYHKVLERKRREARSDEGQRLGLDWQMIWERWEQEQRENQLRREQKRREEEVKIQQQKDEIRLWWENYHRKEDLEMGKYNPRPRVDSAGRAEIPRLTDPLKMFSDSEPFDAPLHCEACRAPLDPNVVIFACLHRVHYRCRIPMTSNYEPYGFDIGKCPLCPTINTSKDNPPRDDPPHDNPPRDDPPQDDPPQDDPPHEEPPHEMQQTKKKKLRDLYQ</sequence>
<evidence type="ECO:0000313" key="3">
    <source>
        <dbReference type="Proteomes" id="UP000799640"/>
    </source>
</evidence>
<reference evidence="2" key="1">
    <citation type="journal article" date="2020" name="Stud. Mycol.">
        <title>101 Dothideomycetes genomes: a test case for predicting lifestyles and emergence of pathogens.</title>
        <authorList>
            <person name="Haridas S."/>
            <person name="Albert R."/>
            <person name="Binder M."/>
            <person name="Bloem J."/>
            <person name="Labutti K."/>
            <person name="Salamov A."/>
            <person name="Andreopoulos B."/>
            <person name="Baker S."/>
            <person name="Barry K."/>
            <person name="Bills G."/>
            <person name="Bluhm B."/>
            <person name="Cannon C."/>
            <person name="Castanera R."/>
            <person name="Culley D."/>
            <person name="Daum C."/>
            <person name="Ezra D."/>
            <person name="Gonzalez J."/>
            <person name="Henrissat B."/>
            <person name="Kuo A."/>
            <person name="Liang C."/>
            <person name="Lipzen A."/>
            <person name="Lutzoni F."/>
            <person name="Magnuson J."/>
            <person name="Mondo S."/>
            <person name="Nolan M."/>
            <person name="Ohm R."/>
            <person name="Pangilinan J."/>
            <person name="Park H.-J."/>
            <person name="Ramirez L."/>
            <person name="Alfaro M."/>
            <person name="Sun H."/>
            <person name="Tritt A."/>
            <person name="Yoshinaga Y."/>
            <person name="Zwiers L.-H."/>
            <person name="Turgeon B."/>
            <person name="Goodwin S."/>
            <person name="Spatafora J."/>
            <person name="Crous P."/>
            <person name="Grigoriev I."/>
        </authorList>
    </citation>
    <scope>NUCLEOTIDE SEQUENCE</scope>
    <source>
        <strain evidence="2">CBS 262.69</strain>
    </source>
</reference>
<evidence type="ECO:0000313" key="2">
    <source>
        <dbReference type="EMBL" id="KAF2402638.1"/>
    </source>
</evidence>